<keyword evidence="4" id="KW-1185">Reference proteome</keyword>
<dbReference type="InterPro" id="IPR017517">
    <property type="entry name" value="Maleyloyr_isom"/>
</dbReference>
<dbReference type="SUPFAM" id="SSF109854">
    <property type="entry name" value="DinB/YfiT-like putative metalloenzymes"/>
    <property type="match status" value="1"/>
</dbReference>
<comment type="caution">
    <text evidence="3">The sequence shown here is derived from an EMBL/GenBank/DDBJ whole genome shotgun (WGS) entry which is preliminary data.</text>
</comment>
<reference evidence="3 4" key="1">
    <citation type="submission" date="2020-04" db="EMBL/GenBank/DDBJ databases">
        <title>Novel species.</title>
        <authorList>
            <person name="Teo W.F.A."/>
            <person name="Lipun K."/>
            <person name="Srisuk N."/>
            <person name="Duangmal K."/>
        </authorList>
    </citation>
    <scope>NUCLEOTIDE SEQUENCE [LARGE SCALE GENOMIC DNA]</scope>
    <source>
        <strain evidence="3 4">K13G38</strain>
    </source>
</reference>
<dbReference type="Gene3D" id="1.20.120.450">
    <property type="entry name" value="dinb family like domain"/>
    <property type="match status" value="1"/>
</dbReference>
<dbReference type="InterPro" id="IPR017520">
    <property type="entry name" value="CHP03086"/>
</dbReference>
<evidence type="ECO:0000313" key="3">
    <source>
        <dbReference type="EMBL" id="NKQ55958.1"/>
    </source>
</evidence>
<dbReference type="InterPro" id="IPR034660">
    <property type="entry name" value="DinB/YfiT-like"/>
</dbReference>
<dbReference type="EMBL" id="JAAXLS010000019">
    <property type="protein sequence ID" value="NKQ55958.1"/>
    <property type="molecule type" value="Genomic_DNA"/>
</dbReference>
<dbReference type="Proteomes" id="UP000715441">
    <property type="component" value="Unassembled WGS sequence"/>
</dbReference>
<evidence type="ECO:0000259" key="2">
    <source>
        <dbReference type="Pfam" id="PF11716"/>
    </source>
</evidence>
<dbReference type="NCBIfam" id="TIGR03083">
    <property type="entry name" value="maleylpyruvate isomerase family mycothiol-dependent enzyme"/>
    <property type="match status" value="1"/>
</dbReference>
<accession>A0ABX1J8A7</accession>
<name>A0ABX1J8A7_9PSEU</name>
<gene>
    <name evidence="3" type="ORF">HFP15_24065</name>
</gene>
<dbReference type="InterPro" id="IPR024344">
    <property type="entry name" value="MDMPI_metal-binding"/>
</dbReference>
<protein>
    <submittedName>
        <fullName evidence="3">TIGR03086 family protein</fullName>
    </submittedName>
</protein>
<organism evidence="3 4">
    <name type="scientific">Amycolatopsis acididurans</name>
    <dbReference type="NCBI Taxonomy" id="2724524"/>
    <lineage>
        <taxon>Bacteria</taxon>
        <taxon>Bacillati</taxon>
        <taxon>Actinomycetota</taxon>
        <taxon>Actinomycetes</taxon>
        <taxon>Pseudonocardiales</taxon>
        <taxon>Pseudonocardiaceae</taxon>
        <taxon>Amycolatopsis</taxon>
    </lineage>
</organism>
<evidence type="ECO:0000256" key="1">
    <source>
        <dbReference type="SAM" id="MobiDB-lite"/>
    </source>
</evidence>
<dbReference type="Pfam" id="PF11716">
    <property type="entry name" value="MDMPI_N"/>
    <property type="match status" value="1"/>
</dbReference>
<feature type="domain" description="Mycothiol-dependent maleylpyruvate isomerase metal-binding" evidence="2">
    <location>
        <begin position="9"/>
        <end position="124"/>
    </location>
</feature>
<dbReference type="NCBIfam" id="TIGR03086">
    <property type="entry name" value="TIGR03086 family metal-binding protein"/>
    <property type="match status" value="1"/>
</dbReference>
<proteinExistence type="predicted"/>
<sequence>MNPLENFDRAAATVGGIIGAIRPEQLGVPTACTDWSVRDVINHVVQGNLKTVAWAHGTEPPPDADHLGSDPPGAFARSLREVRATLGEPGLFERMVTTPIGTAPGALLVHLRVNEYLAHAWDIADATGQPTDFAPDLAEQALADWQQRFGATGRSPGGPFAGEKPAPRDGSAADRLAAFLGRESVRRGE</sequence>
<feature type="region of interest" description="Disordered" evidence="1">
    <location>
        <begin position="147"/>
        <end position="174"/>
    </location>
</feature>
<dbReference type="RefSeq" id="WP_168519007.1">
    <property type="nucleotide sequence ID" value="NZ_JAAXLS010000019.1"/>
</dbReference>
<evidence type="ECO:0000313" key="4">
    <source>
        <dbReference type="Proteomes" id="UP000715441"/>
    </source>
</evidence>